<evidence type="ECO:0000313" key="1">
    <source>
        <dbReference type="EMBL" id="KAF7812867.1"/>
    </source>
</evidence>
<sequence>MSWLASWFSGREDKWIAKRKWWAENGGWWWFSAKLVVRMG</sequence>
<protein>
    <submittedName>
        <fullName evidence="1">Uncharacterized protein</fullName>
    </submittedName>
</protein>
<dbReference type="EMBL" id="JAAIUW010000010">
    <property type="protein sequence ID" value="KAF7812867.1"/>
    <property type="molecule type" value="Genomic_DNA"/>
</dbReference>
<reference evidence="1" key="1">
    <citation type="submission" date="2020-09" db="EMBL/GenBank/DDBJ databases">
        <title>Genome-Enabled Discovery of Anthraquinone Biosynthesis in Senna tora.</title>
        <authorList>
            <person name="Kang S.-H."/>
            <person name="Pandey R.P."/>
            <person name="Lee C.-M."/>
            <person name="Sim J.-S."/>
            <person name="Jeong J.-T."/>
            <person name="Choi B.-S."/>
            <person name="Jung M."/>
            <person name="Ginzburg D."/>
            <person name="Zhao K."/>
            <person name="Won S.Y."/>
            <person name="Oh T.-J."/>
            <person name="Yu Y."/>
            <person name="Kim N.-H."/>
            <person name="Lee O.R."/>
            <person name="Lee T.-H."/>
            <person name="Bashyal P."/>
            <person name="Kim T.-S."/>
            <person name="Lee W.-H."/>
            <person name="Kawkins C."/>
            <person name="Kim C.-K."/>
            <person name="Kim J.S."/>
            <person name="Ahn B.O."/>
            <person name="Rhee S.Y."/>
            <person name="Sohng J.K."/>
        </authorList>
    </citation>
    <scope>NUCLEOTIDE SEQUENCE</scope>
    <source>
        <tissue evidence="1">Leaf</tissue>
    </source>
</reference>
<keyword evidence="2" id="KW-1185">Reference proteome</keyword>
<organism evidence="1 2">
    <name type="scientific">Senna tora</name>
    <dbReference type="NCBI Taxonomy" id="362788"/>
    <lineage>
        <taxon>Eukaryota</taxon>
        <taxon>Viridiplantae</taxon>
        <taxon>Streptophyta</taxon>
        <taxon>Embryophyta</taxon>
        <taxon>Tracheophyta</taxon>
        <taxon>Spermatophyta</taxon>
        <taxon>Magnoliopsida</taxon>
        <taxon>eudicotyledons</taxon>
        <taxon>Gunneridae</taxon>
        <taxon>Pentapetalae</taxon>
        <taxon>rosids</taxon>
        <taxon>fabids</taxon>
        <taxon>Fabales</taxon>
        <taxon>Fabaceae</taxon>
        <taxon>Caesalpinioideae</taxon>
        <taxon>Cassia clade</taxon>
        <taxon>Senna</taxon>
    </lineage>
</organism>
<accession>A0A834T300</accession>
<name>A0A834T300_9FABA</name>
<evidence type="ECO:0000313" key="2">
    <source>
        <dbReference type="Proteomes" id="UP000634136"/>
    </source>
</evidence>
<comment type="caution">
    <text evidence="1">The sequence shown here is derived from an EMBL/GenBank/DDBJ whole genome shotgun (WGS) entry which is preliminary data.</text>
</comment>
<gene>
    <name evidence="1" type="ORF">G2W53_033843</name>
</gene>
<proteinExistence type="predicted"/>
<dbReference type="AlphaFoldDB" id="A0A834T300"/>
<dbReference type="Proteomes" id="UP000634136">
    <property type="component" value="Unassembled WGS sequence"/>
</dbReference>